<keyword evidence="3" id="KW-1185">Reference proteome</keyword>
<dbReference type="AlphaFoldDB" id="A0A6S7KSD5"/>
<comment type="caution">
    <text evidence="2">The sequence shown here is derived from an EMBL/GenBank/DDBJ whole genome shotgun (WGS) entry which is preliminary data.</text>
</comment>
<feature type="compositionally biased region" description="Basic residues" evidence="1">
    <location>
        <begin position="1"/>
        <end position="14"/>
    </location>
</feature>
<dbReference type="PROSITE" id="PS50102">
    <property type="entry name" value="RRM"/>
    <property type="match status" value="1"/>
</dbReference>
<organism evidence="2 3">
    <name type="scientific">Paramuricea clavata</name>
    <name type="common">Red gorgonian</name>
    <name type="synonym">Violescent sea-whip</name>
    <dbReference type="NCBI Taxonomy" id="317549"/>
    <lineage>
        <taxon>Eukaryota</taxon>
        <taxon>Metazoa</taxon>
        <taxon>Cnidaria</taxon>
        <taxon>Anthozoa</taxon>
        <taxon>Octocorallia</taxon>
        <taxon>Malacalcyonacea</taxon>
        <taxon>Plexauridae</taxon>
        <taxon>Paramuricea</taxon>
    </lineage>
</organism>
<dbReference type="Gene3D" id="3.30.70.330">
    <property type="match status" value="1"/>
</dbReference>
<dbReference type="InterPro" id="IPR000504">
    <property type="entry name" value="RRM_dom"/>
</dbReference>
<feature type="compositionally biased region" description="Basic and acidic residues" evidence="1">
    <location>
        <begin position="16"/>
        <end position="67"/>
    </location>
</feature>
<dbReference type="EMBL" id="CACRXK020037541">
    <property type="protein sequence ID" value="CAB4045080.1"/>
    <property type="molecule type" value="Genomic_DNA"/>
</dbReference>
<name>A0A6S7KSD5_PARCT</name>
<dbReference type="SUPFAM" id="SSF54928">
    <property type="entry name" value="RNA-binding domain, RBD"/>
    <property type="match status" value="1"/>
</dbReference>
<evidence type="ECO:0000313" key="2">
    <source>
        <dbReference type="EMBL" id="CAB4045080.1"/>
    </source>
</evidence>
<feature type="compositionally biased region" description="Polar residues" evidence="1">
    <location>
        <begin position="85"/>
        <end position="100"/>
    </location>
</feature>
<dbReference type="OrthoDB" id="10067824at2759"/>
<proteinExistence type="predicted"/>
<sequence length="158" mass="18173">MSSSKPRNRSRSPVRRSNERLHYSGSIDKKERRNSKDKGSKPHDEKTPNSDAKLKVQVKSEKNDSRNESNNSFESKENKSSSNSTPKQSYVSTSSRTYVNPVTGKTERKFSNRCRLFVGNITDMSEDEFTKLFEKYGQYSEAYVNKEKAFGFIKMVGF</sequence>
<dbReference type="GO" id="GO:0003723">
    <property type="term" value="F:RNA binding"/>
    <property type="evidence" value="ECO:0007669"/>
    <property type="project" value="UniProtKB-UniRule"/>
</dbReference>
<evidence type="ECO:0000256" key="1">
    <source>
        <dbReference type="SAM" id="MobiDB-lite"/>
    </source>
</evidence>
<reference evidence="2" key="1">
    <citation type="submission" date="2020-04" db="EMBL/GenBank/DDBJ databases">
        <authorList>
            <person name="Alioto T."/>
            <person name="Alioto T."/>
            <person name="Gomez Garrido J."/>
        </authorList>
    </citation>
    <scope>NUCLEOTIDE SEQUENCE</scope>
    <source>
        <strain evidence="2">A484AB</strain>
    </source>
</reference>
<accession>A0A6S7KSD5</accession>
<dbReference type="InterPro" id="IPR012677">
    <property type="entry name" value="Nucleotide-bd_a/b_plait_sf"/>
</dbReference>
<dbReference type="Proteomes" id="UP001152795">
    <property type="component" value="Unassembled WGS sequence"/>
</dbReference>
<gene>
    <name evidence="2" type="ORF">PACLA_8A025425</name>
</gene>
<feature type="region of interest" description="Disordered" evidence="1">
    <location>
        <begin position="1"/>
        <end position="105"/>
    </location>
</feature>
<protein>
    <submittedName>
        <fullName evidence="2">Paraspeckle component 1-like</fullName>
    </submittedName>
</protein>
<evidence type="ECO:0000313" key="3">
    <source>
        <dbReference type="Proteomes" id="UP001152795"/>
    </source>
</evidence>
<dbReference type="InterPro" id="IPR035979">
    <property type="entry name" value="RBD_domain_sf"/>
</dbReference>